<protein>
    <submittedName>
        <fullName evidence="1">Uncharacterized protein</fullName>
    </submittedName>
</protein>
<sequence length="230" mass="25160">MVSLSQAEITVNKLAEYMVARSARQRTLLKERKYPNPDFNIGMYHREASEAVSLYIANGAIDSAPLQQKLQILEQMPADKVGTGRRINANIDAIERVSEMLDDIDLQGADPRLGEHAPPKLTYHNVTVSVRPEIILRGTAPKGAKLIGAIKLHFSSTHPHDEESAGYVSAVVQEYCKTHLAEPDEIVNPDYCMVICAGSGQVFPGVKATARRMKDVAAACQNIAGLWPAL</sequence>
<dbReference type="Proteomes" id="UP000182063">
    <property type="component" value="Chromosome"/>
</dbReference>
<evidence type="ECO:0000313" key="1">
    <source>
        <dbReference type="EMBL" id="API59031.1"/>
    </source>
</evidence>
<accession>A0A1L3ZTR1</accession>
<dbReference type="KEGG" id="sphj:BSL82_06655"/>
<gene>
    <name evidence="1" type="ORF">BSL82_06655</name>
</gene>
<evidence type="ECO:0000313" key="2">
    <source>
        <dbReference type="Proteomes" id="UP000182063"/>
    </source>
</evidence>
<keyword evidence="2" id="KW-1185">Reference proteome</keyword>
<reference evidence="2" key="1">
    <citation type="submission" date="2016-11" db="EMBL/GenBank/DDBJ databases">
        <title>Complete Genome Sequence of alachlor-degrading Sphingomonas sp. strain JJ-A5.</title>
        <authorList>
            <person name="Lee H."/>
            <person name="Ka J.-O."/>
        </authorList>
    </citation>
    <scope>NUCLEOTIDE SEQUENCE [LARGE SCALE GENOMIC DNA]</scope>
    <source>
        <strain evidence="2">JJ-A5</strain>
    </source>
</reference>
<proteinExistence type="predicted"/>
<dbReference type="AlphaFoldDB" id="A0A1L3ZTR1"/>
<dbReference type="EMBL" id="CP018221">
    <property type="protein sequence ID" value="API59031.1"/>
    <property type="molecule type" value="Genomic_DNA"/>
</dbReference>
<name>A0A1L3ZTR1_9SPHN</name>
<organism evidence="1 2">
    <name type="scientific">Tardibacter chloracetimidivorans</name>
    <dbReference type="NCBI Taxonomy" id="1921510"/>
    <lineage>
        <taxon>Bacteria</taxon>
        <taxon>Pseudomonadati</taxon>
        <taxon>Pseudomonadota</taxon>
        <taxon>Alphaproteobacteria</taxon>
        <taxon>Sphingomonadales</taxon>
        <taxon>Sphingomonadaceae</taxon>
        <taxon>Tardibacter</taxon>
    </lineage>
</organism>